<comment type="similarity">
    <text evidence="1">Belongs to the EPSP synthase family.</text>
</comment>
<sequence>MKQRVRAARALDGEVYPPGDKSISHRAIILNSIAQGNARVSNFSQAGDCLATVACLRALGVEIESGEVGELFVRGVGKEGLKEADDVLDAENSATTMRILTGLLAAQPFLSVITGDQSLRSRPMSRVIQPLRLMGARIWGRSGDSRAPLVIKGGQLHGIRYQLPV</sequence>
<name>X0T590_9ZZZZ</name>
<keyword evidence="2" id="KW-0963">Cytoplasm</keyword>
<dbReference type="Gene3D" id="3.65.10.10">
    <property type="entry name" value="Enolpyruvate transferase domain"/>
    <property type="match status" value="1"/>
</dbReference>
<dbReference type="EMBL" id="BARS01010007">
    <property type="protein sequence ID" value="GAF88663.1"/>
    <property type="molecule type" value="Genomic_DNA"/>
</dbReference>
<evidence type="ECO:0000256" key="2">
    <source>
        <dbReference type="ARBA" id="ARBA00022490"/>
    </source>
</evidence>
<proteinExistence type="inferred from homology"/>
<dbReference type="InterPro" id="IPR013792">
    <property type="entry name" value="RNA3'P_cycl/enolpyr_Trfase_a/b"/>
</dbReference>
<accession>X0T590</accession>
<dbReference type="FunFam" id="3.65.10.10:FF:000005">
    <property type="entry name" value="3-phosphoshikimate 1-carboxyvinyltransferase"/>
    <property type="match status" value="1"/>
</dbReference>
<dbReference type="AlphaFoldDB" id="X0T590"/>
<dbReference type="Pfam" id="PF00275">
    <property type="entry name" value="EPSP_synthase"/>
    <property type="match status" value="1"/>
</dbReference>
<feature type="non-terminal residue" evidence="6">
    <location>
        <position position="165"/>
    </location>
</feature>
<gene>
    <name evidence="6" type="ORF">S01H1_18678</name>
</gene>
<protein>
    <recommendedName>
        <fullName evidence="5">Enolpyruvate transferase domain-containing protein</fullName>
    </recommendedName>
</protein>
<dbReference type="GO" id="GO:0008652">
    <property type="term" value="P:amino acid biosynthetic process"/>
    <property type="evidence" value="ECO:0007669"/>
    <property type="project" value="UniProtKB-KW"/>
</dbReference>
<dbReference type="GO" id="GO:0003866">
    <property type="term" value="F:3-phosphoshikimate 1-carboxyvinyltransferase activity"/>
    <property type="evidence" value="ECO:0007669"/>
    <property type="project" value="TreeGrafter"/>
</dbReference>
<organism evidence="6">
    <name type="scientific">marine sediment metagenome</name>
    <dbReference type="NCBI Taxonomy" id="412755"/>
    <lineage>
        <taxon>unclassified sequences</taxon>
        <taxon>metagenomes</taxon>
        <taxon>ecological metagenomes</taxon>
    </lineage>
</organism>
<evidence type="ECO:0000259" key="5">
    <source>
        <dbReference type="Pfam" id="PF00275"/>
    </source>
</evidence>
<dbReference type="GO" id="GO:0009423">
    <property type="term" value="P:chorismate biosynthetic process"/>
    <property type="evidence" value="ECO:0007669"/>
    <property type="project" value="TreeGrafter"/>
</dbReference>
<dbReference type="SUPFAM" id="SSF55205">
    <property type="entry name" value="EPT/RTPC-like"/>
    <property type="match status" value="1"/>
</dbReference>
<comment type="caution">
    <text evidence="6">The sequence shown here is derived from an EMBL/GenBank/DDBJ whole genome shotgun (WGS) entry which is preliminary data.</text>
</comment>
<keyword evidence="4" id="KW-0808">Transferase</keyword>
<evidence type="ECO:0000256" key="4">
    <source>
        <dbReference type="ARBA" id="ARBA00022679"/>
    </source>
</evidence>
<evidence type="ECO:0000313" key="6">
    <source>
        <dbReference type="EMBL" id="GAF88663.1"/>
    </source>
</evidence>
<dbReference type="InterPro" id="IPR036968">
    <property type="entry name" value="Enolpyruvate_Tfrase_sf"/>
</dbReference>
<keyword evidence="3" id="KW-0028">Amino-acid biosynthesis</keyword>
<feature type="domain" description="Enolpyruvate transferase" evidence="5">
    <location>
        <begin position="6"/>
        <end position="164"/>
    </location>
</feature>
<dbReference type="PANTHER" id="PTHR21090">
    <property type="entry name" value="AROM/DEHYDROQUINATE SYNTHASE"/>
    <property type="match status" value="1"/>
</dbReference>
<evidence type="ECO:0000256" key="3">
    <source>
        <dbReference type="ARBA" id="ARBA00022605"/>
    </source>
</evidence>
<dbReference type="PANTHER" id="PTHR21090:SF5">
    <property type="entry name" value="PENTAFUNCTIONAL AROM POLYPEPTIDE"/>
    <property type="match status" value="1"/>
</dbReference>
<evidence type="ECO:0000256" key="1">
    <source>
        <dbReference type="ARBA" id="ARBA00009948"/>
    </source>
</evidence>
<dbReference type="InterPro" id="IPR001986">
    <property type="entry name" value="Enolpyruvate_Tfrase_dom"/>
</dbReference>
<reference evidence="6" key="1">
    <citation type="journal article" date="2014" name="Front. Microbiol.">
        <title>High frequency of phylogenetically diverse reductive dehalogenase-homologous genes in deep subseafloor sedimentary metagenomes.</title>
        <authorList>
            <person name="Kawai M."/>
            <person name="Futagami T."/>
            <person name="Toyoda A."/>
            <person name="Takaki Y."/>
            <person name="Nishi S."/>
            <person name="Hori S."/>
            <person name="Arai W."/>
            <person name="Tsubouchi T."/>
            <person name="Morono Y."/>
            <person name="Uchiyama I."/>
            <person name="Ito T."/>
            <person name="Fujiyama A."/>
            <person name="Inagaki F."/>
            <person name="Takami H."/>
        </authorList>
    </citation>
    <scope>NUCLEOTIDE SEQUENCE</scope>
    <source>
        <strain evidence="6">Expedition CK06-06</strain>
    </source>
</reference>